<evidence type="ECO:0000256" key="8">
    <source>
        <dbReference type="RuleBase" id="RU362042"/>
    </source>
</evidence>
<dbReference type="PROSITE" id="PS00501">
    <property type="entry name" value="SPASE_I_1"/>
    <property type="match status" value="1"/>
</dbReference>
<comment type="catalytic activity">
    <reaction evidence="1 7">
        <text>Cleavage of hydrophobic, N-terminal signal or leader sequences from secreted and periplasmic proteins.</text>
        <dbReference type="EC" id="3.4.21.89"/>
    </reaction>
</comment>
<comment type="subcellular location">
    <subcellularLocation>
        <location evidence="8">Membrane</location>
        <topology evidence="8">Single-pass type II membrane protein</topology>
    </subcellularLocation>
</comment>
<evidence type="ECO:0000313" key="12">
    <source>
        <dbReference type="Proteomes" id="UP000176222"/>
    </source>
</evidence>
<evidence type="ECO:0000313" key="11">
    <source>
        <dbReference type="EMBL" id="OHA58183.1"/>
    </source>
</evidence>
<feature type="active site" evidence="6">
    <location>
        <position position="72"/>
    </location>
</feature>
<evidence type="ECO:0000256" key="5">
    <source>
        <dbReference type="ARBA" id="ARBA00022801"/>
    </source>
</evidence>
<keyword evidence="9" id="KW-0732">Signal</keyword>
<accession>A0A1G2QCP0</accession>
<dbReference type="SUPFAM" id="SSF51306">
    <property type="entry name" value="LexA/Signal peptidase"/>
    <property type="match status" value="1"/>
</dbReference>
<dbReference type="Pfam" id="PF10502">
    <property type="entry name" value="Peptidase_S26"/>
    <property type="match status" value="1"/>
</dbReference>
<feature type="active site" evidence="6">
    <location>
        <position position="29"/>
    </location>
</feature>
<evidence type="ECO:0000259" key="10">
    <source>
        <dbReference type="Pfam" id="PF10502"/>
    </source>
</evidence>
<feature type="signal peptide" evidence="9">
    <location>
        <begin position="1"/>
        <end position="20"/>
    </location>
</feature>
<protein>
    <recommendedName>
        <fullName evidence="3 7">Signal peptidase I</fullName>
        <ecNumber evidence="3 7">3.4.21.89</ecNumber>
    </recommendedName>
</protein>
<evidence type="ECO:0000256" key="4">
    <source>
        <dbReference type="ARBA" id="ARBA00022670"/>
    </source>
</evidence>
<evidence type="ECO:0000256" key="7">
    <source>
        <dbReference type="RuleBase" id="RU003993"/>
    </source>
</evidence>
<dbReference type="Proteomes" id="UP000176222">
    <property type="component" value="Unassembled WGS sequence"/>
</dbReference>
<dbReference type="GO" id="GO:0006465">
    <property type="term" value="P:signal peptide processing"/>
    <property type="evidence" value="ECO:0007669"/>
    <property type="project" value="InterPro"/>
</dbReference>
<dbReference type="GO" id="GO:0004252">
    <property type="term" value="F:serine-type endopeptidase activity"/>
    <property type="evidence" value="ECO:0007669"/>
    <property type="project" value="InterPro"/>
</dbReference>
<dbReference type="GO" id="GO:0016020">
    <property type="term" value="C:membrane"/>
    <property type="evidence" value="ECO:0007669"/>
    <property type="project" value="UniProtKB-SubCell"/>
</dbReference>
<feature type="domain" description="Peptidase S26" evidence="10">
    <location>
        <begin position="2"/>
        <end position="155"/>
    </location>
</feature>
<comment type="caution">
    <text evidence="11">The sequence shown here is derived from an EMBL/GenBank/DDBJ whole genome shotgun (WGS) entry which is preliminary data.</text>
</comment>
<dbReference type="EMBL" id="MHTH01000013">
    <property type="protein sequence ID" value="OHA58183.1"/>
    <property type="molecule type" value="Genomic_DNA"/>
</dbReference>
<proteinExistence type="inferred from homology"/>
<reference evidence="11 12" key="1">
    <citation type="journal article" date="2016" name="Nat. Commun.">
        <title>Thousands of microbial genomes shed light on interconnected biogeochemical processes in an aquifer system.</title>
        <authorList>
            <person name="Anantharaman K."/>
            <person name="Brown C.T."/>
            <person name="Hug L.A."/>
            <person name="Sharon I."/>
            <person name="Castelle C.J."/>
            <person name="Probst A.J."/>
            <person name="Thomas B.C."/>
            <person name="Singh A."/>
            <person name="Wilkins M.J."/>
            <person name="Karaoz U."/>
            <person name="Brodie E.L."/>
            <person name="Williams K.H."/>
            <person name="Hubbard S.S."/>
            <person name="Banfield J.F."/>
        </authorList>
    </citation>
    <scope>NUCLEOTIDE SEQUENCE [LARGE SCALE GENOMIC DNA]</scope>
</reference>
<evidence type="ECO:0000256" key="3">
    <source>
        <dbReference type="ARBA" id="ARBA00013208"/>
    </source>
</evidence>
<evidence type="ECO:0000256" key="2">
    <source>
        <dbReference type="ARBA" id="ARBA00009370"/>
    </source>
</evidence>
<dbReference type="Gene3D" id="2.10.109.10">
    <property type="entry name" value="Umud Fragment, subunit A"/>
    <property type="match status" value="1"/>
</dbReference>
<keyword evidence="5 7" id="KW-0378">Hydrolase</keyword>
<dbReference type="STRING" id="1802436.A2370_00545"/>
<dbReference type="InterPro" id="IPR036286">
    <property type="entry name" value="LexA/Signal_pep-like_sf"/>
</dbReference>
<dbReference type="InterPro" id="IPR019756">
    <property type="entry name" value="Pept_S26A_signal_pept_1_Ser-AS"/>
</dbReference>
<keyword evidence="4 7" id="KW-0645">Protease</keyword>
<dbReference type="InterPro" id="IPR019533">
    <property type="entry name" value="Peptidase_S26"/>
</dbReference>
<dbReference type="NCBIfam" id="TIGR02227">
    <property type="entry name" value="sigpep_I_bact"/>
    <property type="match status" value="1"/>
</dbReference>
<name>A0A1G2QCP0_9BACT</name>
<dbReference type="InterPro" id="IPR019757">
    <property type="entry name" value="Pept_S26A_signal_pept_1_Lys-AS"/>
</dbReference>
<dbReference type="PANTHER" id="PTHR43390:SF1">
    <property type="entry name" value="CHLOROPLAST PROCESSING PEPTIDASE"/>
    <property type="match status" value="1"/>
</dbReference>
<dbReference type="PROSITE" id="PS00760">
    <property type="entry name" value="SPASE_I_2"/>
    <property type="match status" value="1"/>
</dbReference>
<feature type="chain" id="PRO_5009584064" description="Signal peptidase I" evidence="9">
    <location>
        <begin position="21"/>
        <end position="173"/>
    </location>
</feature>
<sequence>MVKFAVITAAIVLPIRTFIAQPFIVSGASMDPTFHDKEYLIVDELSYYLRSPKRGEVAIFRYPKSPSMFFIKRIIGLPGETISIKNNQVTITKSTGQVFILDEPYANGLTLTEAMPTKLGADEYFLIGDNREVSYDSRRWGPVKMKFMKGRALLRLLPPTKLGFMPGNFSQTN</sequence>
<evidence type="ECO:0000256" key="1">
    <source>
        <dbReference type="ARBA" id="ARBA00000677"/>
    </source>
</evidence>
<organism evidence="11 12">
    <name type="scientific">Candidatus Vogelbacteria bacterium RIFOXYB1_FULL_42_16</name>
    <dbReference type="NCBI Taxonomy" id="1802436"/>
    <lineage>
        <taxon>Bacteria</taxon>
        <taxon>Candidatus Vogeliibacteriota</taxon>
    </lineage>
</organism>
<dbReference type="CDD" id="cd06530">
    <property type="entry name" value="S26_SPase_I"/>
    <property type="match status" value="1"/>
</dbReference>
<dbReference type="GO" id="GO:0009003">
    <property type="term" value="F:signal peptidase activity"/>
    <property type="evidence" value="ECO:0007669"/>
    <property type="project" value="UniProtKB-EC"/>
</dbReference>
<dbReference type="InterPro" id="IPR000223">
    <property type="entry name" value="Pept_S26A_signal_pept_1"/>
</dbReference>
<evidence type="ECO:0000256" key="9">
    <source>
        <dbReference type="SAM" id="SignalP"/>
    </source>
</evidence>
<dbReference type="PRINTS" id="PR00727">
    <property type="entry name" value="LEADERPTASE"/>
</dbReference>
<dbReference type="PANTHER" id="PTHR43390">
    <property type="entry name" value="SIGNAL PEPTIDASE I"/>
    <property type="match status" value="1"/>
</dbReference>
<comment type="similarity">
    <text evidence="2 8">Belongs to the peptidase S26 family.</text>
</comment>
<dbReference type="AlphaFoldDB" id="A0A1G2QCP0"/>
<dbReference type="EC" id="3.4.21.89" evidence="3 7"/>
<gene>
    <name evidence="11" type="ORF">A2370_00545</name>
</gene>
<evidence type="ECO:0000256" key="6">
    <source>
        <dbReference type="PIRSR" id="PIRSR600223-1"/>
    </source>
</evidence>